<keyword evidence="3" id="KW-1185">Reference proteome</keyword>
<evidence type="ECO:0000313" key="2">
    <source>
        <dbReference type="EMBL" id="CAD7823751.1"/>
    </source>
</evidence>
<sequence>MEEKQADKKTEIPVTVSKATFAKEKKIIVKDSAEIAPRKVIIVKKIIQRDTIFIERPN</sequence>
<comment type="caution">
    <text evidence="1">The sequence shown here is derived from an EMBL/GenBank/DDBJ whole genome shotgun (WGS) entry which is preliminary data.</text>
</comment>
<evidence type="ECO:0000313" key="1">
    <source>
        <dbReference type="EMBL" id="CAD7823541.1"/>
    </source>
</evidence>
<organism evidence="1 3">
    <name type="scientific">Chryseobacterium aquaeductus</name>
    <dbReference type="NCBI Taxonomy" id="2675056"/>
    <lineage>
        <taxon>Bacteria</taxon>
        <taxon>Pseudomonadati</taxon>
        <taxon>Bacteroidota</taxon>
        <taxon>Flavobacteriia</taxon>
        <taxon>Flavobacteriales</taxon>
        <taxon>Weeksellaceae</taxon>
        <taxon>Chryseobacterium group</taxon>
        <taxon>Chryseobacterium</taxon>
    </lineage>
</organism>
<proteinExistence type="predicted"/>
<accession>A0A9N8MJW5</accession>
<dbReference type="EMBL" id="CAJIMS010000002">
    <property type="protein sequence ID" value="CAD7823541.1"/>
    <property type="molecule type" value="Genomic_DNA"/>
</dbReference>
<gene>
    <name evidence="1" type="ORF">CHRY9390_03260</name>
    <name evidence="2" type="ORF">CHRY9390_03290</name>
</gene>
<dbReference type="AlphaFoldDB" id="A0A9N8MJW5"/>
<evidence type="ECO:0000313" key="3">
    <source>
        <dbReference type="Proteomes" id="UP000662618"/>
    </source>
</evidence>
<name>A0A9N8MJW5_9FLAO</name>
<dbReference type="EMBL" id="CAJIMS010000002">
    <property type="protein sequence ID" value="CAD7823751.1"/>
    <property type="molecule type" value="Genomic_DNA"/>
</dbReference>
<protein>
    <submittedName>
        <fullName evidence="1">Uncharacterized protein</fullName>
    </submittedName>
</protein>
<reference evidence="1" key="1">
    <citation type="submission" date="2020-12" db="EMBL/GenBank/DDBJ databases">
        <authorList>
            <person name="Rodrigo-Torres L."/>
            <person name="Arahal R. D."/>
            <person name="Lucena T."/>
        </authorList>
    </citation>
    <scope>NUCLEOTIDE SEQUENCE</scope>
    <source>
        <strain evidence="1">CECT 9390</strain>
    </source>
</reference>
<dbReference type="RefSeq" id="WP_162089532.1">
    <property type="nucleotide sequence ID" value="NZ_CAJIMS010000002.1"/>
</dbReference>
<dbReference type="Proteomes" id="UP000662618">
    <property type="component" value="Unassembled WGS sequence"/>
</dbReference>